<organism evidence="1">
    <name type="scientific">viral metagenome</name>
    <dbReference type="NCBI Taxonomy" id="1070528"/>
    <lineage>
        <taxon>unclassified sequences</taxon>
        <taxon>metagenomes</taxon>
        <taxon>organismal metagenomes</taxon>
    </lineage>
</organism>
<proteinExistence type="predicted"/>
<protein>
    <submittedName>
        <fullName evidence="1">Uncharacterized protein</fullName>
    </submittedName>
</protein>
<evidence type="ECO:0000313" key="1">
    <source>
        <dbReference type="EMBL" id="QHT98763.1"/>
    </source>
</evidence>
<accession>A0A6C0J550</accession>
<dbReference type="AlphaFoldDB" id="A0A6C0J550"/>
<sequence length="125" mass="15007">MISCKIGIISYSYKNPDDTILLGVINEKNKEDIYKIYKYFRYLSPFIVKIKLDRITIDNFGELLSFMKFFNIRPNPKLKCDNKKKYYKFRCPVLYDLSCKCNLFDKISPKNFLSLFNTYTKLNYL</sequence>
<dbReference type="EMBL" id="MN740295">
    <property type="protein sequence ID" value="QHT98763.1"/>
    <property type="molecule type" value="Genomic_DNA"/>
</dbReference>
<reference evidence="1" key="1">
    <citation type="journal article" date="2020" name="Nature">
        <title>Giant virus diversity and host interactions through global metagenomics.</title>
        <authorList>
            <person name="Schulz F."/>
            <person name="Roux S."/>
            <person name="Paez-Espino D."/>
            <person name="Jungbluth S."/>
            <person name="Walsh D.A."/>
            <person name="Denef V.J."/>
            <person name="McMahon K.D."/>
            <person name="Konstantinidis K.T."/>
            <person name="Eloe-Fadrosh E.A."/>
            <person name="Kyrpides N.C."/>
            <person name="Woyke T."/>
        </authorList>
    </citation>
    <scope>NUCLEOTIDE SEQUENCE</scope>
    <source>
        <strain evidence="1">GVMAG-M-3300025676-16</strain>
    </source>
</reference>
<name>A0A6C0J550_9ZZZZ</name>